<dbReference type="InterPro" id="IPR051603">
    <property type="entry name" value="Zinc-ADH_QOR/CCCR"/>
</dbReference>
<dbReference type="SUPFAM" id="SSF51735">
    <property type="entry name" value="NAD(P)-binding Rossmann-fold domains"/>
    <property type="match status" value="1"/>
</dbReference>
<dbReference type="GO" id="GO:0016491">
    <property type="term" value="F:oxidoreductase activity"/>
    <property type="evidence" value="ECO:0007669"/>
    <property type="project" value="InterPro"/>
</dbReference>
<dbReference type="InterPro" id="IPR011032">
    <property type="entry name" value="GroES-like_sf"/>
</dbReference>
<gene>
    <name evidence="3" type="ORF">E6G99_06575</name>
</gene>
<dbReference type="Proteomes" id="UP000318661">
    <property type="component" value="Unassembled WGS sequence"/>
</dbReference>
<dbReference type="PANTHER" id="PTHR44154">
    <property type="entry name" value="QUINONE OXIDOREDUCTASE"/>
    <property type="match status" value="1"/>
</dbReference>
<proteinExistence type="predicted"/>
<name>A0A537LHK1_9BACT</name>
<sequence>MKAVVYTGQGGAEVVRVQEMPTPPLRPNDVLVRVRAAALNHIDLWVRKGLPRLRLTFPHIPGADASGVVERVGEAVTKVRAGAEVMIAPGVSCGVCTYCVSGQDNLCADYAILGEHRHGTYAEFVAVPEANVLPKPVHLTFEEAASMPLVFLTAWNMLVTNGRLRLGETVLIWGAGSGVGSAGIQIAKLFNARVIAVAGGRWKLDKARALGADEGIDHREQDVLEEVRRLTGKRGVDVVFDHVGTATWQTSIKALARGGRLVTCGATTGAEAATDIRYIYGRRLSIHGTWMGTKGELHDLMRLVEQNRLKPIVHQAFPLEDAVKAQDVMEQSQHFGKLVLRVESSD</sequence>
<dbReference type="PANTHER" id="PTHR44154:SF1">
    <property type="entry name" value="QUINONE OXIDOREDUCTASE"/>
    <property type="match status" value="1"/>
</dbReference>
<dbReference type="InterPro" id="IPR020843">
    <property type="entry name" value="ER"/>
</dbReference>
<dbReference type="Pfam" id="PF08240">
    <property type="entry name" value="ADH_N"/>
    <property type="match status" value="1"/>
</dbReference>
<feature type="domain" description="Enoyl reductase (ER)" evidence="2">
    <location>
        <begin position="10"/>
        <end position="340"/>
    </location>
</feature>
<organism evidence="3 4">
    <name type="scientific">Candidatus Segetimicrobium genomatis</name>
    <dbReference type="NCBI Taxonomy" id="2569760"/>
    <lineage>
        <taxon>Bacteria</taxon>
        <taxon>Bacillati</taxon>
        <taxon>Candidatus Sysuimicrobiota</taxon>
        <taxon>Candidatus Sysuimicrobiia</taxon>
        <taxon>Candidatus Sysuimicrobiales</taxon>
        <taxon>Candidatus Segetimicrobiaceae</taxon>
        <taxon>Candidatus Segetimicrobium</taxon>
    </lineage>
</organism>
<dbReference type="InterPro" id="IPR013154">
    <property type="entry name" value="ADH-like_N"/>
</dbReference>
<dbReference type="SUPFAM" id="SSF50129">
    <property type="entry name" value="GroES-like"/>
    <property type="match status" value="1"/>
</dbReference>
<protein>
    <submittedName>
        <fullName evidence="3">Zinc-binding dehydrogenase</fullName>
    </submittedName>
</protein>
<dbReference type="InterPro" id="IPR013149">
    <property type="entry name" value="ADH-like_C"/>
</dbReference>
<dbReference type="EMBL" id="VBAJ01000175">
    <property type="protein sequence ID" value="TMJ07475.1"/>
    <property type="molecule type" value="Genomic_DNA"/>
</dbReference>
<evidence type="ECO:0000313" key="3">
    <source>
        <dbReference type="EMBL" id="TMJ07475.1"/>
    </source>
</evidence>
<comment type="caution">
    <text evidence="3">The sequence shown here is derived from an EMBL/GenBank/DDBJ whole genome shotgun (WGS) entry which is preliminary data.</text>
</comment>
<dbReference type="InterPro" id="IPR036291">
    <property type="entry name" value="NAD(P)-bd_dom_sf"/>
</dbReference>
<dbReference type="SMART" id="SM00829">
    <property type="entry name" value="PKS_ER"/>
    <property type="match status" value="1"/>
</dbReference>
<reference evidence="3 4" key="1">
    <citation type="journal article" date="2019" name="Nat. Microbiol.">
        <title>Mediterranean grassland soil C-N compound turnover is dependent on rainfall and depth, and is mediated by genomically divergent microorganisms.</title>
        <authorList>
            <person name="Diamond S."/>
            <person name="Andeer P.F."/>
            <person name="Li Z."/>
            <person name="Crits-Christoph A."/>
            <person name="Burstein D."/>
            <person name="Anantharaman K."/>
            <person name="Lane K.R."/>
            <person name="Thomas B.C."/>
            <person name="Pan C."/>
            <person name="Northen T.R."/>
            <person name="Banfield J.F."/>
        </authorList>
    </citation>
    <scope>NUCLEOTIDE SEQUENCE [LARGE SCALE GENOMIC DNA]</scope>
    <source>
        <strain evidence="3">NP_2</strain>
    </source>
</reference>
<dbReference type="CDD" id="cd08266">
    <property type="entry name" value="Zn_ADH_like1"/>
    <property type="match status" value="1"/>
</dbReference>
<evidence type="ECO:0000259" key="2">
    <source>
        <dbReference type="SMART" id="SM00829"/>
    </source>
</evidence>
<evidence type="ECO:0000313" key="4">
    <source>
        <dbReference type="Proteomes" id="UP000318661"/>
    </source>
</evidence>
<dbReference type="AlphaFoldDB" id="A0A537LHK1"/>
<evidence type="ECO:0000256" key="1">
    <source>
        <dbReference type="ARBA" id="ARBA00022857"/>
    </source>
</evidence>
<dbReference type="Gene3D" id="3.90.180.10">
    <property type="entry name" value="Medium-chain alcohol dehydrogenases, catalytic domain"/>
    <property type="match status" value="1"/>
</dbReference>
<keyword evidence="1" id="KW-0521">NADP</keyword>
<dbReference type="Gene3D" id="3.40.50.720">
    <property type="entry name" value="NAD(P)-binding Rossmann-like Domain"/>
    <property type="match status" value="1"/>
</dbReference>
<accession>A0A537LHK1</accession>
<dbReference type="Pfam" id="PF00107">
    <property type="entry name" value="ADH_zinc_N"/>
    <property type="match status" value="1"/>
</dbReference>